<comment type="caution">
    <text evidence="2">The sequence shown here is derived from an EMBL/GenBank/DDBJ whole genome shotgun (WGS) entry which is preliminary data.</text>
</comment>
<dbReference type="Pfam" id="PF14007">
    <property type="entry name" value="YtpI"/>
    <property type="match status" value="1"/>
</dbReference>
<evidence type="ECO:0000313" key="2">
    <source>
        <dbReference type="EMBL" id="TXC90206.1"/>
    </source>
</evidence>
<keyword evidence="1" id="KW-0812">Transmembrane</keyword>
<keyword evidence="1" id="KW-1133">Transmembrane helix</keyword>
<keyword evidence="1" id="KW-0472">Membrane</keyword>
<protein>
    <recommendedName>
        <fullName evidence="4">YtpI family protein</fullName>
    </recommendedName>
</protein>
<gene>
    <name evidence="2" type="ORF">FS935_14190</name>
</gene>
<dbReference type="EMBL" id="VOQF01000007">
    <property type="protein sequence ID" value="TXC90206.1"/>
    <property type="molecule type" value="Genomic_DNA"/>
</dbReference>
<keyword evidence="3" id="KW-1185">Reference proteome</keyword>
<sequence length="99" mass="11348">MPVFVFFIVVSIAFYVFYKMKAYRSKNQLEKRWMSAKSSIALGIFVASFGANQMFLFRSTLAFVIGMIFIILGLASAWAGYRAYKHFLPQIIKEAGQQK</sequence>
<dbReference type="RefSeq" id="WP_146949307.1">
    <property type="nucleotide sequence ID" value="NZ_VOQF01000007.1"/>
</dbReference>
<dbReference type="OrthoDB" id="2453019at2"/>
<feature type="transmembrane region" description="Helical" evidence="1">
    <location>
        <begin position="35"/>
        <end position="55"/>
    </location>
</feature>
<feature type="transmembrane region" description="Helical" evidence="1">
    <location>
        <begin position="61"/>
        <end position="81"/>
    </location>
</feature>
<organism evidence="2 3">
    <name type="scientific">Metabacillus litoralis</name>
    <dbReference type="NCBI Taxonomy" id="152268"/>
    <lineage>
        <taxon>Bacteria</taxon>
        <taxon>Bacillati</taxon>
        <taxon>Bacillota</taxon>
        <taxon>Bacilli</taxon>
        <taxon>Bacillales</taxon>
        <taxon>Bacillaceae</taxon>
        <taxon>Metabacillus</taxon>
    </lineage>
</organism>
<dbReference type="Proteomes" id="UP000321363">
    <property type="component" value="Unassembled WGS sequence"/>
</dbReference>
<dbReference type="AlphaFoldDB" id="A0A5C6VZV1"/>
<proteinExistence type="predicted"/>
<reference evidence="2 3" key="1">
    <citation type="journal article" date="2005" name="Int. J. Syst. Evol. Microbiol.">
        <title>Bacillus litoralis sp. nov., isolated from a tidal flat of the Yellow Sea in Korea.</title>
        <authorList>
            <person name="Yoon J.H."/>
            <person name="Oh T.K."/>
        </authorList>
    </citation>
    <scope>NUCLEOTIDE SEQUENCE [LARGE SCALE GENOMIC DNA]</scope>
    <source>
        <strain evidence="2 3">SW-211</strain>
    </source>
</reference>
<dbReference type="InterPro" id="IPR025618">
    <property type="entry name" value="YtpI"/>
</dbReference>
<evidence type="ECO:0000256" key="1">
    <source>
        <dbReference type="SAM" id="Phobius"/>
    </source>
</evidence>
<accession>A0A5C6VZV1</accession>
<feature type="transmembrane region" description="Helical" evidence="1">
    <location>
        <begin position="6"/>
        <end position="23"/>
    </location>
</feature>
<evidence type="ECO:0000313" key="3">
    <source>
        <dbReference type="Proteomes" id="UP000321363"/>
    </source>
</evidence>
<evidence type="ECO:0008006" key="4">
    <source>
        <dbReference type="Google" id="ProtNLM"/>
    </source>
</evidence>
<name>A0A5C6VZV1_9BACI</name>